<dbReference type="Proteomes" id="UP000663992">
    <property type="component" value="Unassembled WGS sequence"/>
</dbReference>
<accession>A0ABS3D304</accession>
<feature type="coiled-coil region" evidence="1">
    <location>
        <begin position="11"/>
        <end position="63"/>
    </location>
</feature>
<organism evidence="2 3">
    <name type="scientific">Bowmanella yangjiangensis</name>
    <dbReference type="NCBI Taxonomy" id="2811230"/>
    <lineage>
        <taxon>Bacteria</taxon>
        <taxon>Pseudomonadati</taxon>
        <taxon>Pseudomonadota</taxon>
        <taxon>Gammaproteobacteria</taxon>
        <taxon>Alteromonadales</taxon>
        <taxon>Alteromonadaceae</taxon>
        <taxon>Bowmanella</taxon>
    </lineage>
</organism>
<sequence length="402" mass="47389">MLKKLIHFLTNRSLEKHRHKTQCMIDEYEREAAASQARVQAKADAYKHQIQQLAKLRQEELKKYVAQLNDHIEQTTDYVAYLEELPAAMFLCVEIWLRKNISEQRWNLDKEKVQVIVSTIDYLDALAEEMVRLSREQDRKAWQSIIADRPPRISTAAIIKHTKDFLRDAKSDAKEYDRALRRIESYKRLLRKQQSELRKSIAALKAEVDKHREEHRQVKQRVKQLNELCSTKFRELQEVFENYYQFTQTDSPLANEWISQMPHGGNLKEILLLISDTAPMWEEAKANISDLHDQRKHVQSRIDRAYQDQEYESLDGYKAERTGIYESLNHAKARKGDVFAGRQALYQRRDEIKKLLGWINELHPSKIIEQVFHLLAREDTEIYWPAIGLATKTVRPPAGSRK</sequence>
<protein>
    <submittedName>
        <fullName evidence="2">Uncharacterized protein</fullName>
    </submittedName>
</protein>
<evidence type="ECO:0000313" key="2">
    <source>
        <dbReference type="EMBL" id="MBN7822339.1"/>
    </source>
</evidence>
<proteinExistence type="predicted"/>
<dbReference type="EMBL" id="JAFKCS010000052">
    <property type="protein sequence ID" value="MBN7822339.1"/>
    <property type="molecule type" value="Genomic_DNA"/>
</dbReference>
<evidence type="ECO:0000256" key="1">
    <source>
        <dbReference type="SAM" id="Coils"/>
    </source>
</evidence>
<evidence type="ECO:0000313" key="3">
    <source>
        <dbReference type="Proteomes" id="UP000663992"/>
    </source>
</evidence>
<gene>
    <name evidence="2" type="ORF">J0A65_20905</name>
</gene>
<dbReference type="RefSeq" id="WP_206596278.1">
    <property type="nucleotide sequence ID" value="NZ_JAFKCS010000052.1"/>
</dbReference>
<feature type="coiled-coil region" evidence="1">
    <location>
        <begin position="176"/>
        <end position="228"/>
    </location>
</feature>
<keyword evidence="1" id="KW-0175">Coiled coil</keyword>
<name>A0ABS3D304_9ALTE</name>
<comment type="caution">
    <text evidence="2">The sequence shown here is derived from an EMBL/GenBank/DDBJ whole genome shotgun (WGS) entry which is preliminary data.</text>
</comment>
<keyword evidence="3" id="KW-1185">Reference proteome</keyword>
<reference evidence="2 3" key="1">
    <citation type="submission" date="2021-03" db="EMBL/GenBank/DDBJ databases">
        <title>novel species isolated from a fishpond in China.</title>
        <authorList>
            <person name="Lu H."/>
            <person name="Cai Z."/>
        </authorList>
    </citation>
    <scope>NUCLEOTIDE SEQUENCE [LARGE SCALE GENOMIC DNA]</scope>
    <source>
        <strain evidence="2 3">Y57</strain>
    </source>
</reference>